<name>A0A8S4R4S4_9NEOP</name>
<accession>A0A8S4R4S4</accession>
<proteinExistence type="predicted"/>
<organism evidence="1 2">
    <name type="scientific">Pararge aegeria aegeria</name>
    <dbReference type="NCBI Taxonomy" id="348720"/>
    <lineage>
        <taxon>Eukaryota</taxon>
        <taxon>Metazoa</taxon>
        <taxon>Ecdysozoa</taxon>
        <taxon>Arthropoda</taxon>
        <taxon>Hexapoda</taxon>
        <taxon>Insecta</taxon>
        <taxon>Pterygota</taxon>
        <taxon>Neoptera</taxon>
        <taxon>Endopterygota</taxon>
        <taxon>Lepidoptera</taxon>
        <taxon>Glossata</taxon>
        <taxon>Ditrysia</taxon>
        <taxon>Papilionoidea</taxon>
        <taxon>Nymphalidae</taxon>
        <taxon>Satyrinae</taxon>
        <taxon>Satyrini</taxon>
        <taxon>Parargina</taxon>
        <taxon>Pararge</taxon>
    </lineage>
</organism>
<dbReference type="AlphaFoldDB" id="A0A8S4R4S4"/>
<dbReference type="EMBL" id="CAKXAJ010024709">
    <property type="protein sequence ID" value="CAH2229258.1"/>
    <property type="molecule type" value="Genomic_DNA"/>
</dbReference>
<evidence type="ECO:0000313" key="2">
    <source>
        <dbReference type="Proteomes" id="UP000838756"/>
    </source>
</evidence>
<evidence type="ECO:0000313" key="1">
    <source>
        <dbReference type="EMBL" id="CAH2229258.1"/>
    </source>
</evidence>
<gene>
    <name evidence="1" type="primary">jg23725</name>
    <name evidence="1" type="ORF">PAEG_LOCUS8741</name>
</gene>
<dbReference type="Proteomes" id="UP000838756">
    <property type="component" value="Unassembled WGS sequence"/>
</dbReference>
<sequence length="119" mass="13805">MVVKTASKSVASWFWKELADEQTDAQRFWFVICRYWYATSYRSAKSLSGTSQLCKHIHIVIPTAPAHNDGQSRGQTTCWKRKKSWLCNIREWTNIVNVESLFRLAQDGEMFAELTANLQ</sequence>
<reference evidence="1" key="1">
    <citation type="submission" date="2022-03" db="EMBL/GenBank/DDBJ databases">
        <authorList>
            <person name="Lindestad O."/>
        </authorList>
    </citation>
    <scope>NUCLEOTIDE SEQUENCE</scope>
</reference>
<comment type="caution">
    <text evidence="1">The sequence shown here is derived from an EMBL/GenBank/DDBJ whole genome shotgun (WGS) entry which is preliminary data.</text>
</comment>
<protein>
    <submittedName>
        <fullName evidence="1">Jg23725 protein</fullName>
    </submittedName>
</protein>
<keyword evidence="2" id="KW-1185">Reference proteome</keyword>
<dbReference type="OrthoDB" id="425681at2759"/>